<evidence type="ECO:0000313" key="2">
    <source>
        <dbReference type="Proteomes" id="UP000694864"/>
    </source>
</evidence>
<sequence length="471" mass="54188">MDYNIDLNFPILNHEAEVLIDLNQIPRIEEDDLSHGDEVFDHPINHNPENDDQFQGDTILPSGRRNVSNQERWAIFSALLARSDNGNLNRYHTKEVSDLFSVPIQIVRKIWRRAKETAKDGKVDVSHRRTGNCGRKKIALDVDKVATIPLQKRTTLRTFAIAMDMSLGTLHRRKKEGAIRRHTNPIKPHLKEANLKGRLEFCISMLDKNTLPHEPKFVDMYNIVHIDEKWFYMTKKTAKYYLLPVEDDPHRTCQSKNFIGKVMFLAAMARPRFDEEGNEVFSGKIGIFPFVTLEAAKRRSKNRDAGTLELKASTSVKREDIKACLIEKVLPKIYEKWPREDRGKTIFIQQDNARTHIACSDTDFQEAASRYGFDIQLKSQPPNSPDLNILDLGFFSAIQSLQHKACPKTIKDLVCAVEESFERYPTNQVNRIFLTLQSCMLEIMKVGGSNKYKIPHMKKSTLERNGLLPNN</sequence>
<gene>
    <name evidence="3" type="primary">LOC104753193</name>
</gene>
<dbReference type="InterPro" id="IPR056671">
    <property type="entry name" value="DUF7769"/>
</dbReference>
<accession>A0ABM0WNS3</accession>
<proteinExistence type="predicted"/>
<evidence type="ECO:0000259" key="1">
    <source>
        <dbReference type="Pfam" id="PF24964"/>
    </source>
</evidence>
<reference evidence="3" key="2">
    <citation type="submission" date="2025-08" db="UniProtKB">
        <authorList>
            <consortium name="RefSeq"/>
        </authorList>
    </citation>
    <scope>IDENTIFICATION</scope>
    <source>
        <tissue evidence="3">Leaf</tissue>
    </source>
</reference>
<dbReference type="InterPro" id="IPR036397">
    <property type="entry name" value="RNaseH_sf"/>
</dbReference>
<name>A0ABM0WNS3_CAMSA</name>
<dbReference type="Gene3D" id="3.30.420.10">
    <property type="entry name" value="Ribonuclease H-like superfamily/Ribonuclease H"/>
    <property type="match status" value="1"/>
</dbReference>
<dbReference type="PANTHER" id="PTHR47169:SF2">
    <property type="entry name" value="OS01G0541250 PROTEIN"/>
    <property type="match status" value="1"/>
</dbReference>
<dbReference type="RefSeq" id="XP_010473784.1">
    <property type="nucleotide sequence ID" value="XM_010475482.1"/>
</dbReference>
<reference evidence="2" key="1">
    <citation type="journal article" date="2014" name="Nat. Commun.">
        <title>The emerging biofuel crop Camelina sativa retains a highly undifferentiated hexaploid genome structure.</title>
        <authorList>
            <person name="Kagale S."/>
            <person name="Koh C."/>
            <person name="Nixon J."/>
            <person name="Bollina V."/>
            <person name="Clarke W.E."/>
            <person name="Tuteja R."/>
            <person name="Spillane C."/>
            <person name="Robinson S.J."/>
            <person name="Links M.G."/>
            <person name="Clarke C."/>
            <person name="Higgins E.E."/>
            <person name="Huebert T."/>
            <person name="Sharpe A.G."/>
            <person name="Parkin I.A."/>
        </authorList>
    </citation>
    <scope>NUCLEOTIDE SEQUENCE [LARGE SCALE GENOMIC DNA]</scope>
    <source>
        <strain evidence="2">cv. DH55</strain>
    </source>
</reference>
<organism evidence="2 3">
    <name type="scientific">Camelina sativa</name>
    <name type="common">False flax</name>
    <name type="synonym">Myagrum sativum</name>
    <dbReference type="NCBI Taxonomy" id="90675"/>
    <lineage>
        <taxon>Eukaryota</taxon>
        <taxon>Viridiplantae</taxon>
        <taxon>Streptophyta</taxon>
        <taxon>Embryophyta</taxon>
        <taxon>Tracheophyta</taxon>
        <taxon>Spermatophyta</taxon>
        <taxon>Magnoliopsida</taxon>
        <taxon>eudicotyledons</taxon>
        <taxon>Gunneridae</taxon>
        <taxon>Pentapetalae</taxon>
        <taxon>rosids</taxon>
        <taxon>malvids</taxon>
        <taxon>Brassicales</taxon>
        <taxon>Brassicaceae</taxon>
        <taxon>Camelineae</taxon>
        <taxon>Camelina</taxon>
    </lineage>
</organism>
<keyword evidence="2" id="KW-1185">Reference proteome</keyword>
<dbReference type="GeneID" id="104753193"/>
<protein>
    <submittedName>
        <fullName evidence="3">Uncharacterized protein LOC104753193</fullName>
    </submittedName>
</protein>
<dbReference type="Proteomes" id="UP000694864">
    <property type="component" value="Chromosome 16"/>
</dbReference>
<evidence type="ECO:0000313" key="3">
    <source>
        <dbReference type="RefSeq" id="XP_010473784.1"/>
    </source>
</evidence>
<dbReference type="PANTHER" id="PTHR47169">
    <property type="entry name" value="OS01G0541250 PROTEIN"/>
    <property type="match status" value="1"/>
</dbReference>
<dbReference type="Pfam" id="PF24964">
    <property type="entry name" value="DUF7769"/>
    <property type="match status" value="1"/>
</dbReference>
<feature type="domain" description="DUF7769" evidence="1">
    <location>
        <begin position="68"/>
        <end position="120"/>
    </location>
</feature>